<organism evidence="1 2">
    <name type="scientific">Pisolithus tinctorius Marx 270</name>
    <dbReference type="NCBI Taxonomy" id="870435"/>
    <lineage>
        <taxon>Eukaryota</taxon>
        <taxon>Fungi</taxon>
        <taxon>Dikarya</taxon>
        <taxon>Basidiomycota</taxon>
        <taxon>Agaricomycotina</taxon>
        <taxon>Agaricomycetes</taxon>
        <taxon>Agaricomycetidae</taxon>
        <taxon>Boletales</taxon>
        <taxon>Sclerodermatineae</taxon>
        <taxon>Pisolithaceae</taxon>
        <taxon>Pisolithus</taxon>
    </lineage>
</organism>
<gene>
    <name evidence="1" type="ORF">M404DRAFT_998497</name>
</gene>
<proteinExistence type="predicted"/>
<reference evidence="1 2" key="1">
    <citation type="submission" date="2014-04" db="EMBL/GenBank/DDBJ databases">
        <authorList>
            <consortium name="DOE Joint Genome Institute"/>
            <person name="Kuo A."/>
            <person name="Kohler A."/>
            <person name="Costa M.D."/>
            <person name="Nagy L.G."/>
            <person name="Floudas D."/>
            <person name="Copeland A."/>
            <person name="Barry K.W."/>
            <person name="Cichocki N."/>
            <person name="Veneault-Fourrey C."/>
            <person name="LaButti K."/>
            <person name="Lindquist E.A."/>
            <person name="Lipzen A."/>
            <person name="Lundell T."/>
            <person name="Morin E."/>
            <person name="Murat C."/>
            <person name="Sun H."/>
            <person name="Tunlid A."/>
            <person name="Henrissat B."/>
            <person name="Grigoriev I.V."/>
            <person name="Hibbett D.S."/>
            <person name="Martin F."/>
            <person name="Nordberg H.P."/>
            <person name="Cantor M.N."/>
            <person name="Hua S.X."/>
        </authorList>
    </citation>
    <scope>NUCLEOTIDE SEQUENCE [LARGE SCALE GENOMIC DNA]</scope>
    <source>
        <strain evidence="1 2">Marx 270</strain>
    </source>
</reference>
<dbReference type="HOGENOM" id="CLU_2776950_0_0_1"/>
<dbReference type="AlphaFoldDB" id="A0A0C3PFI9"/>
<accession>A0A0C3PFI9</accession>
<sequence length="69" mass="8254">MSSFDYSSRRTNTREAVRAPRWSNADVVVIIHQSARYRDLRIMRGYMTRLREHAEQLLGHDRVDTRTTF</sequence>
<reference evidence="2" key="2">
    <citation type="submission" date="2015-01" db="EMBL/GenBank/DDBJ databases">
        <title>Evolutionary Origins and Diversification of the Mycorrhizal Mutualists.</title>
        <authorList>
            <consortium name="DOE Joint Genome Institute"/>
            <consortium name="Mycorrhizal Genomics Consortium"/>
            <person name="Kohler A."/>
            <person name="Kuo A."/>
            <person name="Nagy L.G."/>
            <person name="Floudas D."/>
            <person name="Copeland A."/>
            <person name="Barry K.W."/>
            <person name="Cichocki N."/>
            <person name="Veneault-Fourrey C."/>
            <person name="LaButti K."/>
            <person name="Lindquist E.A."/>
            <person name="Lipzen A."/>
            <person name="Lundell T."/>
            <person name="Morin E."/>
            <person name="Murat C."/>
            <person name="Riley R."/>
            <person name="Ohm R."/>
            <person name="Sun H."/>
            <person name="Tunlid A."/>
            <person name="Henrissat B."/>
            <person name="Grigoriev I.V."/>
            <person name="Hibbett D.S."/>
            <person name="Martin F."/>
        </authorList>
    </citation>
    <scope>NUCLEOTIDE SEQUENCE [LARGE SCALE GENOMIC DNA]</scope>
    <source>
        <strain evidence="2">Marx 270</strain>
    </source>
</reference>
<evidence type="ECO:0000313" key="2">
    <source>
        <dbReference type="Proteomes" id="UP000054217"/>
    </source>
</evidence>
<evidence type="ECO:0000313" key="1">
    <source>
        <dbReference type="EMBL" id="KIO07061.1"/>
    </source>
</evidence>
<keyword evidence="2" id="KW-1185">Reference proteome</keyword>
<name>A0A0C3PFI9_PISTI</name>
<protein>
    <submittedName>
        <fullName evidence="1">Uncharacterized protein</fullName>
    </submittedName>
</protein>
<dbReference type="EMBL" id="KN831961">
    <property type="protein sequence ID" value="KIO07061.1"/>
    <property type="molecule type" value="Genomic_DNA"/>
</dbReference>
<dbReference type="Proteomes" id="UP000054217">
    <property type="component" value="Unassembled WGS sequence"/>
</dbReference>
<dbReference type="InParanoid" id="A0A0C3PFI9"/>